<evidence type="ECO:0000256" key="11">
    <source>
        <dbReference type="ARBA" id="ARBA00047764"/>
    </source>
</evidence>
<feature type="domain" description="Adenosine deaminase" evidence="12">
    <location>
        <begin position="230"/>
        <end position="510"/>
    </location>
</feature>
<evidence type="ECO:0000256" key="1">
    <source>
        <dbReference type="ARBA" id="ARBA00001947"/>
    </source>
</evidence>
<dbReference type="SUPFAM" id="SSF51556">
    <property type="entry name" value="Metallo-dependent hydrolases"/>
    <property type="match status" value="1"/>
</dbReference>
<evidence type="ECO:0000256" key="5">
    <source>
        <dbReference type="ARBA" id="ARBA00018099"/>
    </source>
</evidence>
<dbReference type="EMBL" id="KV448166">
    <property type="protein sequence ID" value="OAX42024.1"/>
    <property type="molecule type" value="Genomic_DNA"/>
</dbReference>
<dbReference type="InParanoid" id="A0A1B7NB63"/>
<evidence type="ECO:0000313" key="13">
    <source>
        <dbReference type="EMBL" id="OAX42024.1"/>
    </source>
</evidence>
<comment type="catalytic activity">
    <reaction evidence="11">
        <text>adenosine + H2O + H(+) = inosine + NH4(+)</text>
        <dbReference type="Rhea" id="RHEA:24408"/>
        <dbReference type="ChEBI" id="CHEBI:15377"/>
        <dbReference type="ChEBI" id="CHEBI:15378"/>
        <dbReference type="ChEBI" id="CHEBI:16335"/>
        <dbReference type="ChEBI" id="CHEBI:17596"/>
        <dbReference type="ChEBI" id="CHEBI:28938"/>
        <dbReference type="EC" id="3.5.4.4"/>
    </reaction>
</comment>
<dbReference type="PANTHER" id="PTHR11409">
    <property type="entry name" value="ADENOSINE DEAMINASE"/>
    <property type="match status" value="1"/>
</dbReference>
<dbReference type="Proteomes" id="UP000092154">
    <property type="component" value="Unassembled WGS sequence"/>
</dbReference>
<dbReference type="InterPro" id="IPR006650">
    <property type="entry name" value="A/AMP_deam_AS"/>
</dbReference>
<evidence type="ECO:0000313" key="14">
    <source>
        <dbReference type="Proteomes" id="UP000092154"/>
    </source>
</evidence>
<protein>
    <recommendedName>
        <fullName evidence="5">Adenosine deaminase</fullName>
        <ecNumber evidence="4">3.5.4.4</ecNumber>
    </recommendedName>
</protein>
<keyword evidence="10" id="KW-0862">Zinc</keyword>
<dbReference type="InterPro" id="IPR001365">
    <property type="entry name" value="A_deaminase_dom"/>
</dbReference>
<sequence>MTSLDEYHRERAQLIADDRALRIDTVNGERFSENARRADEIVRRIRKEEAKSIWAVDHNEVPHPFPGMEFLTGKNIILKTQLFDIVTKMPKGALLHVHLDLTINGTTLLALALQHPSIHIRASQQITPASIKSVDIEFRPLPPNFVHRCISLCLPTYKPDEWVPLRRAREQFDAALGGTQGFDRWIASCLTINPSDAYVTHNDNIRIWDKFRAAGMLTRGLVYFTPIWRVFIRQFLEETIADGVSYVEARINFSPKFMIGPDGEENVPHKEWLRTFQDVLPEFRESLQAQGRDGEFIGAKIIYSIIRNCSPQELEWYLNDCIEMKKLFPDIIAGFDLVGDENVLRPLKDYLPQLLSFSTLQASQGLPEHQRIPFIFHAGETLGDGSIADENLYDAMLLGTKRIGHGFSLVKHPKLMAMCRERGIALEVCPISNEILRLAASMPMHPLPILINHGVPVALSSDDPSMFQNMGLSFDFFQVLAASEVTGLLTLGHIARDSIKYSMLTTEEKALATLKWEERWNRFVDDIVRFDGVQRN</sequence>
<dbReference type="GO" id="GO:0004000">
    <property type="term" value="F:adenosine deaminase activity"/>
    <property type="evidence" value="ECO:0007669"/>
    <property type="project" value="InterPro"/>
</dbReference>
<name>A0A1B7NB63_9AGAM</name>
<dbReference type="InterPro" id="IPR006330">
    <property type="entry name" value="Ado/ade_deaminase"/>
</dbReference>
<dbReference type="GO" id="GO:0046872">
    <property type="term" value="F:metal ion binding"/>
    <property type="evidence" value="ECO:0007669"/>
    <property type="project" value="UniProtKB-KW"/>
</dbReference>
<dbReference type="InterPro" id="IPR032466">
    <property type="entry name" value="Metal_Hydrolase"/>
</dbReference>
<evidence type="ECO:0000256" key="8">
    <source>
        <dbReference type="ARBA" id="ARBA00022729"/>
    </source>
</evidence>
<dbReference type="NCBIfam" id="TIGR01431">
    <property type="entry name" value="adm_rel"/>
    <property type="match status" value="1"/>
</dbReference>
<keyword evidence="14" id="KW-1185">Reference proteome</keyword>
<evidence type="ECO:0000256" key="10">
    <source>
        <dbReference type="ARBA" id="ARBA00022833"/>
    </source>
</evidence>
<evidence type="ECO:0000256" key="7">
    <source>
        <dbReference type="ARBA" id="ARBA00022723"/>
    </source>
</evidence>
<dbReference type="InterPro" id="IPR006331">
    <property type="entry name" value="ADGF"/>
</dbReference>
<keyword evidence="9" id="KW-0378">Hydrolase</keyword>
<keyword evidence="8" id="KW-0732">Signal</keyword>
<gene>
    <name evidence="13" type="ORF">K503DRAFT_848073</name>
</gene>
<dbReference type="GO" id="GO:0046103">
    <property type="term" value="P:inosine biosynthetic process"/>
    <property type="evidence" value="ECO:0007669"/>
    <property type="project" value="TreeGrafter"/>
</dbReference>
<dbReference type="Gene3D" id="3.20.20.140">
    <property type="entry name" value="Metal-dependent hydrolases"/>
    <property type="match status" value="1"/>
</dbReference>
<evidence type="ECO:0000256" key="4">
    <source>
        <dbReference type="ARBA" id="ARBA00012784"/>
    </source>
</evidence>
<dbReference type="EC" id="3.5.4.4" evidence="4"/>
<keyword evidence="6" id="KW-0964">Secreted</keyword>
<dbReference type="STRING" id="1314800.A0A1B7NB63"/>
<dbReference type="PROSITE" id="PS00485">
    <property type="entry name" value="A_DEAMINASE"/>
    <property type="match status" value="1"/>
</dbReference>
<reference evidence="13 14" key="1">
    <citation type="submission" date="2016-06" db="EMBL/GenBank/DDBJ databases">
        <title>Comparative genomics of the ectomycorrhizal sister species Rhizopogon vinicolor and Rhizopogon vesiculosus (Basidiomycota: Boletales) reveals a divergence of the mating type B locus.</title>
        <authorList>
            <consortium name="DOE Joint Genome Institute"/>
            <person name="Mujic A.B."/>
            <person name="Kuo A."/>
            <person name="Tritt A."/>
            <person name="Lipzen A."/>
            <person name="Chen C."/>
            <person name="Johnson J."/>
            <person name="Sharma A."/>
            <person name="Barry K."/>
            <person name="Grigoriev I.V."/>
            <person name="Spatafora J.W."/>
        </authorList>
    </citation>
    <scope>NUCLEOTIDE SEQUENCE [LARGE SCALE GENOMIC DNA]</scope>
    <source>
        <strain evidence="13 14">AM-OR11-026</strain>
    </source>
</reference>
<dbReference type="GO" id="GO:0005615">
    <property type="term" value="C:extracellular space"/>
    <property type="evidence" value="ECO:0007669"/>
    <property type="project" value="InterPro"/>
</dbReference>
<comment type="similarity">
    <text evidence="3">Belongs to the metallo-dependent hydrolases superfamily. Adenosine and AMP deaminases family. ADGF subfamily.</text>
</comment>
<dbReference type="GO" id="GO:0006154">
    <property type="term" value="P:adenosine catabolic process"/>
    <property type="evidence" value="ECO:0007669"/>
    <property type="project" value="InterPro"/>
</dbReference>
<evidence type="ECO:0000256" key="9">
    <source>
        <dbReference type="ARBA" id="ARBA00022801"/>
    </source>
</evidence>
<dbReference type="Pfam" id="PF00962">
    <property type="entry name" value="A_deaminase"/>
    <property type="match status" value="1"/>
</dbReference>
<accession>A0A1B7NB63</accession>
<evidence type="ECO:0000256" key="6">
    <source>
        <dbReference type="ARBA" id="ARBA00022525"/>
    </source>
</evidence>
<dbReference type="PANTHER" id="PTHR11409:SF39">
    <property type="entry name" value="ADENOSINE DEAMINASE 2"/>
    <property type="match status" value="1"/>
</dbReference>
<dbReference type="AlphaFoldDB" id="A0A1B7NB63"/>
<keyword evidence="7" id="KW-0479">Metal-binding</keyword>
<dbReference type="GO" id="GO:0009168">
    <property type="term" value="P:purine ribonucleoside monophosphate biosynthetic process"/>
    <property type="evidence" value="ECO:0007669"/>
    <property type="project" value="InterPro"/>
</dbReference>
<organism evidence="13 14">
    <name type="scientific">Rhizopogon vinicolor AM-OR11-026</name>
    <dbReference type="NCBI Taxonomy" id="1314800"/>
    <lineage>
        <taxon>Eukaryota</taxon>
        <taxon>Fungi</taxon>
        <taxon>Dikarya</taxon>
        <taxon>Basidiomycota</taxon>
        <taxon>Agaricomycotina</taxon>
        <taxon>Agaricomycetes</taxon>
        <taxon>Agaricomycetidae</taxon>
        <taxon>Boletales</taxon>
        <taxon>Suillineae</taxon>
        <taxon>Rhizopogonaceae</taxon>
        <taxon>Rhizopogon</taxon>
    </lineage>
</organism>
<dbReference type="FunFam" id="3.20.20.140:FF:000017">
    <property type="entry name" value="Adenosine deaminase 2"/>
    <property type="match status" value="1"/>
</dbReference>
<comment type="cofactor">
    <cofactor evidence="1">
        <name>Zn(2+)</name>
        <dbReference type="ChEBI" id="CHEBI:29105"/>
    </cofactor>
</comment>
<dbReference type="OrthoDB" id="7202371at2759"/>
<evidence type="ECO:0000256" key="3">
    <source>
        <dbReference type="ARBA" id="ARBA00006083"/>
    </source>
</evidence>
<comment type="subcellular location">
    <subcellularLocation>
        <location evidence="2">Secreted</location>
    </subcellularLocation>
</comment>
<evidence type="ECO:0000256" key="2">
    <source>
        <dbReference type="ARBA" id="ARBA00004613"/>
    </source>
</evidence>
<evidence type="ECO:0000259" key="12">
    <source>
        <dbReference type="Pfam" id="PF00962"/>
    </source>
</evidence>
<proteinExistence type="inferred from homology"/>